<dbReference type="STRING" id="1296120.A0A1B9GI47"/>
<name>A0A1B9GI47_9TREE</name>
<reference evidence="2 3" key="1">
    <citation type="submission" date="2013-07" db="EMBL/GenBank/DDBJ databases">
        <title>The Genome Sequence of Cryptococcus heveanensis BCC8398.</title>
        <authorList>
            <consortium name="The Broad Institute Genome Sequencing Platform"/>
            <person name="Cuomo C."/>
            <person name="Litvintseva A."/>
            <person name="Chen Y."/>
            <person name="Heitman J."/>
            <person name="Sun S."/>
            <person name="Springer D."/>
            <person name="Dromer F."/>
            <person name="Young S.K."/>
            <person name="Zeng Q."/>
            <person name="Gargeya S."/>
            <person name="Fitzgerald M."/>
            <person name="Abouelleil A."/>
            <person name="Alvarado L."/>
            <person name="Berlin A.M."/>
            <person name="Chapman S.B."/>
            <person name="Dewar J."/>
            <person name="Goldberg J."/>
            <person name="Griggs A."/>
            <person name="Gujja S."/>
            <person name="Hansen M."/>
            <person name="Howarth C."/>
            <person name="Imamovic A."/>
            <person name="Larimer J."/>
            <person name="McCowan C."/>
            <person name="Murphy C."/>
            <person name="Pearson M."/>
            <person name="Priest M."/>
            <person name="Roberts A."/>
            <person name="Saif S."/>
            <person name="Shea T."/>
            <person name="Sykes S."/>
            <person name="Wortman J."/>
            <person name="Nusbaum C."/>
            <person name="Birren B."/>
        </authorList>
    </citation>
    <scope>NUCLEOTIDE SEQUENCE [LARGE SCALE GENOMIC DNA]</scope>
    <source>
        <strain evidence="2 3">BCC8398</strain>
    </source>
</reference>
<feature type="compositionally biased region" description="Basic and acidic residues" evidence="1">
    <location>
        <begin position="287"/>
        <end position="297"/>
    </location>
</feature>
<keyword evidence="3" id="KW-1185">Reference proteome</keyword>
<evidence type="ECO:0000313" key="2">
    <source>
        <dbReference type="EMBL" id="OCF30744.1"/>
    </source>
</evidence>
<gene>
    <name evidence="2" type="ORF">I316_07630</name>
</gene>
<proteinExistence type="predicted"/>
<feature type="compositionally biased region" description="Polar residues" evidence="1">
    <location>
        <begin position="207"/>
        <end position="230"/>
    </location>
</feature>
<accession>A0A1B9GI47</accession>
<feature type="compositionally biased region" description="Polar residues" evidence="1">
    <location>
        <begin position="39"/>
        <end position="50"/>
    </location>
</feature>
<feature type="compositionally biased region" description="Low complexity" evidence="1">
    <location>
        <begin position="19"/>
        <end position="31"/>
    </location>
</feature>
<reference evidence="3" key="2">
    <citation type="submission" date="2013-12" db="EMBL/GenBank/DDBJ databases">
        <title>Evolution of pathogenesis and genome organization in the Tremellales.</title>
        <authorList>
            <person name="Cuomo C."/>
            <person name="Litvintseva A."/>
            <person name="Heitman J."/>
            <person name="Chen Y."/>
            <person name="Sun S."/>
            <person name="Springer D."/>
            <person name="Dromer F."/>
            <person name="Young S."/>
            <person name="Zeng Q."/>
            <person name="Chapman S."/>
            <person name="Gujja S."/>
            <person name="Saif S."/>
            <person name="Birren B."/>
        </authorList>
    </citation>
    <scope>NUCLEOTIDE SEQUENCE [LARGE SCALE GENOMIC DNA]</scope>
    <source>
        <strain evidence="3">BCC8398</strain>
    </source>
</reference>
<dbReference type="AlphaFoldDB" id="A0A1B9GI47"/>
<feature type="compositionally biased region" description="Low complexity" evidence="1">
    <location>
        <begin position="154"/>
        <end position="171"/>
    </location>
</feature>
<feature type="compositionally biased region" description="Gly residues" evidence="1">
    <location>
        <begin position="57"/>
        <end position="66"/>
    </location>
</feature>
<feature type="compositionally biased region" description="Low complexity" evidence="1">
    <location>
        <begin position="267"/>
        <end position="282"/>
    </location>
</feature>
<evidence type="ECO:0000313" key="3">
    <source>
        <dbReference type="Proteomes" id="UP000092666"/>
    </source>
</evidence>
<sequence length="297" mass="30418">MSLSGPSRVGGTYTSSGRQSLPPLSTLQSLSNYNGMGGNTTPRSSGVPTRSSLGSAGLPGLGGGGLPSSKSLGSLSSYANNGHQHSRDHSVRGSSESAHGNGNGNGTGVEKAKKKKNKKGMKGWAWVVEDENGNIVDAPEEESDEDAKAKAKAKANAQAKNKATSSVTATEAEVEAEADTVATKLELEGGMDIDGHGRDRSDRKSVGSENPISVSRASISSAPLLLSNNDLGHDIDGDLSSPPPVFSRASSALTDLAPVTTKRTRRTSSPTTVTGTNTAAGTPSVEVNDRKSALSYL</sequence>
<feature type="region of interest" description="Disordered" evidence="1">
    <location>
        <begin position="1"/>
        <end position="297"/>
    </location>
</feature>
<feature type="compositionally biased region" description="Low complexity" evidence="1">
    <location>
        <begin position="67"/>
        <end position="77"/>
    </location>
</feature>
<organism evidence="2 3">
    <name type="scientific">Kwoniella heveanensis BCC8398</name>
    <dbReference type="NCBI Taxonomy" id="1296120"/>
    <lineage>
        <taxon>Eukaryota</taxon>
        <taxon>Fungi</taxon>
        <taxon>Dikarya</taxon>
        <taxon>Basidiomycota</taxon>
        <taxon>Agaricomycotina</taxon>
        <taxon>Tremellomycetes</taxon>
        <taxon>Tremellales</taxon>
        <taxon>Cryptococcaceae</taxon>
        <taxon>Kwoniella</taxon>
    </lineage>
</organism>
<feature type="compositionally biased region" description="Acidic residues" evidence="1">
    <location>
        <begin position="128"/>
        <end position="145"/>
    </location>
</feature>
<dbReference type="Proteomes" id="UP000092666">
    <property type="component" value="Unassembled WGS sequence"/>
</dbReference>
<evidence type="ECO:0000256" key="1">
    <source>
        <dbReference type="SAM" id="MobiDB-lite"/>
    </source>
</evidence>
<dbReference type="OrthoDB" id="2596956at2759"/>
<dbReference type="EMBL" id="KV700143">
    <property type="protein sequence ID" value="OCF30744.1"/>
    <property type="molecule type" value="Genomic_DNA"/>
</dbReference>
<feature type="compositionally biased region" description="Basic residues" evidence="1">
    <location>
        <begin position="112"/>
        <end position="121"/>
    </location>
</feature>
<feature type="compositionally biased region" description="Basic and acidic residues" evidence="1">
    <location>
        <begin position="193"/>
        <end position="206"/>
    </location>
</feature>
<protein>
    <submittedName>
        <fullName evidence="2">Uncharacterized protein</fullName>
    </submittedName>
</protein>